<keyword evidence="13" id="KW-1185">Reference proteome</keyword>
<evidence type="ECO:0000313" key="12">
    <source>
        <dbReference type="EMBL" id="KAG2467549.1"/>
    </source>
</evidence>
<evidence type="ECO:0000256" key="1">
    <source>
        <dbReference type="ARBA" id="ARBA00004448"/>
    </source>
</evidence>
<keyword evidence="9 10" id="KW-0472">Membrane</keyword>
<dbReference type="Gene3D" id="1.50.40.10">
    <property type="entry name" value="Mitochondrial carrier domain"/>
    <property type="match status" value="1"/>
</dbReference>
<comment type="subcellular location">
    <subcellularLocation>
        <location evidence="1">Mitochondrion inner membrane</location>
        <topology evidence="1">Multi-pass membrane protein</topology>
    </subcellularLocation>
</comment>
<keyword evidence="6" id="KW-0999">Mitochondrion inner membrane</keyword>
<dbReference type="OrthoDB" id="6703404at2759"/>
<gene>
    <name evidence="12" type="primary">Slc25a35_0</name>
    <name evidence="12" type="ORF">GTO96_0014462</name>
</gene>
<dbReference type="Pfam" id="PF00153">
    <property type="entry name" value="Mito_carr"/>
    <property type="match status" value="2"/>
</dbReference>
<organism evidence="12 13">
    <name type="scientific">Polypterus senegalus</name>
    <name type="common">Senegal bichir</name>
    <dbReference type="NCBI Taxonomy" id="55291"/>
    <lineage>
        <taxon>Eukaryota</taxon>
        <taxon>Metazoa</taxon>
        <taxon>Chordata</taxon>
        <taxon>Craniata</taxon>
        <taxon>Vertebrata</taxon>
        <taxon>Euteleostomi</taxon>
        <taxon>Actinopterygii</taxon>
        <taxon>Polypteriformes</taxon>
        <taxon>Polypteridae</taxon>
        <taxon>Polypterus</taxon>
    </lineage>
</organism>
<evidence type="ECO:0000256" key="7">
    <source>
        <dbReference type="ARBA" id="ARBA00022989"/>
    </source>
</evidence>
<accession>A0A8X8BUM5</accession>
<evidence type="ECO:0000256" key="8">
    <source>
        <dbReference type="ARBA" id="ARBA00023128"/>
    </source>
</evidence>
<sequence>MLHALVCIRKEHGILGLWRGASAAVPRVMVGSACQLSTFSAAKEFVSDLQVFPLNSWLVSLSAGMISSVFVVLGMTPFDVISTRLYNQPIDSRGKGLLYSGFISCFSQTVRKEGIFGLYKGIGASYFRLGPHTILSLLFWNELRKVYYKDRQSASRPR</sequence>
<dbReference type="EMBL" id="JAATIS010000485">
    <property type="protein sequence ID" value="KAG2467549.1"/>
    <property type="molecule type" value="Genomic_DNA"/>
</dbReference>
<proteinExistence type="inferred from homology"/>
<dbReference type="InterPro" id="IPR023395">
    <property type="entry name" value="MCP_dom_sf"/>
</dbReference>
<feature type="repeat" description="Solcar" evidence="10">
    <location>
        <begin position="55"/>
        <end position="146"/>
    </location>
</feature>
<evidence type="ECO:0000256" key="2">
    <source>
        <dbReference type="ARBA" id="ARBA00006375"/>
    </source>
</evidence>
<evidence type="ECO:0000256" key="5">
    <source>
        <dbReference type="ARBA" id="ARBA00022737"/>
    </source>
</evidence>
<dbReference type="GO" id="GO:0005743">
    <property type="term" value="C:mitochondrial inner membrane"/>
    <property type="evidence" value="ECO:0007669"/>
    <property type="project" value="UniProtKB-SubCell"/>
</dbReference>
<comment type="caution">
    <text evidence="12">The sequence shown here is derived from an EMBL/GenBank/DDBJ whole genome shotgun (WGS) entry which is preliminary data.</text>
</comment>
<protein>
    <submittedName>
        <fullName evidence="12">S2535 protein</fullName>
    </submittedName>
</protein>
<evidence type="ECO:0000256" key="11">
    <source>
        <dbReference type="RuleBase" id="RU000488"/>
    </source>
</evidence>
<evidence type="ECO:0000256" key="10">
    <source>
        <dbReference type="PROSITE-ProRule" id="PRU00282"/>
    </source>
</evidence>
<dbReference type="AlphaFoldDB" id="A0A8X8BUM5"/>
<keyword evidence="5" id="KW-0677">Repeat</keyword>
<feature type="non-terminal residue" evidence="12">
    <location>
        <position position="1"/>
    </location>
</feature>
<dbReference type="PROSITE" id="PS50920">
    <property type="entry name" value="SOLCAR"/>
    <property type="match status" value="2"/>
</dbReference>
<reference evidence="12 13" key="1">
    <citation type="journal article" date="2021" name="Cell">
        <title>Tracing the genetic footprints of vertebrate landing in non-teleost ray-finned fishes.</title>
        <authorList>
            <person name="Bi X."/>
            <person name="Wang K."/>
            <person name="Yang L."/>
            <person name="Pan H."/>
            <person name="Jiang H."/>
            <person name="Wei Q."/>
            <person name="Fang M."/>
            <person name="Yu H."/>
            <person name="Zhu C."/>
            <person name="Cai Y."/>
            <person name="He Y."/>
            <person name="Gan X."/>
            <person name="Zeng H."/>
            <person name="Yu D."/>
            <person name="Zhu Y."/>
            <person name="Jiang H."/>
            <person name="Qiu Q."/>
            <person name="Yang H."/>
            <person name="Zhang Y.E."/>
            <person name="Wang W."/>
            <person name="Zhu M."/>
            <person name="He S."/>
            <person name="Zhang G."/>
        </authorList>
    </citation>
    <scope>NUCLEOTIDE SEQUENCE [LARGE SCALE GENOMIC DNA]</scope>
    <source>
        <strain evidence="12">Bchr_013</strain>
    </source>
</reference>
<dbReference type="InterPro" id="IPR018108">
    <property type="entry name" value="MCP_transmembrane"/>
</dbReference>
<name>A0A8X8BUM5_POLSE</name>
<dbReference type="SUPFAM" id="SSF103506">
    <property type="entry name" value="Mitochondrial carrier"/>
    <property type="match status" value="1"/>
</dbReference>
<feature type="repeat" description="Solcar" evidence="10">
    <location>
        <begin position="1"/>
        <end position="45"/>
    </location>
</feature>
<keyword evidence="8" id="KW-0496">Mitochondrion</keyword>
<comment type="similarity">
    <text evidence="2 11">Belongs to the mitochondrial carrier (TC 2.A.29) family.</text>
</comment>
<dbReference type="InterPro" id="IPR051508">
    <property type="entry name" value="Mito_Carrier_Antiporter"/>
</dbReference>
<dbReference type="PANTHER" id="PTHR45928">
    <property type="entry name" value="RE38146P"/>
    <property type="match status" value="1"/>
</dbReference>
<dbReference type="Proteomes" id="UP000886611">
    <property type="component" value="Unassembled WGS sequence"/>
</dbReference>
<evidence type="ECO:0000256" key="3">
    <source>
        <dbReference type="ARBA" id="ARBA00022448"/>
    </source>
</evidence>
<evidence type="ECO:0000313" key="13">
    <source>
        <dbReference type="Proteomes" id="UP000886611"/>
    </source>
</evidence>
<evidence type="ECO:0000256" key="4">
    <source>
        <dbReference type="ARBA" id="ARBA00022692"/>
    </source>
</evidence>
<evidence type="ECO:0000256" key="6">
    <source>
        <dbReference type="ARBA" id="ARBA00022792"/>
    </source>
</evidence>
<dbReference type="PANTHER" id="PTHR45928:SF2">
    <property type="entry name" value="SOLUTE CARRIER FAMILY 25 MEMBER 35"/>
    <property type="match status" value="1"/>
</dbReference>
<evidence type="ECO:0000256" key="9">
    <source>
        <dbReference type="ARBA" id="ARBA00023136"/>
    </source>
</evidence>
<feature type="non-terminal residue" evidence="12">
    <location>
        <position position="158"/>
    </location>
</feature>
<keyword evidence="4 10" id="KW-0812">Transmembrane</keyword>
<keyword evidence="3 11" id="KW-0813">Transport</keyword>
<keyword evidence="7" id="KW-1133">Transmembrane helix</keyword>